<evidence type="ECO:0000313" key="2">
    <source>
        <dbReference type="EMBL" id="KAJ7041707.1"/>
    </source>
</evidence>
<dbReference type="Proteomes" id="UP001218188">
    <property type="component" value="Unassembled WGS sequence"/>
</dbReference>
<organism evidence="2 3">
    <name type="scientific">Mycena alexandri</name>
    <dbReference type="NCBI Taxonomy" id="1745969"/>
    <lineage>
        <taxon>Eukaryota</taxon>
        <taxon>Fungi</taxon>
        <taxon>Dikarya</taxon>
        <taxon>Basidiomycota</taxon>
        <taxon>Agaricomycotina</taxon>
        <taxon>Agaricomycetes</taxon>
        <taxon>Agaricomycetidae</taxon>
        <taxon>Agaricales</taxon>
        <taxon>Marasmiineae</taxon>
        <taxon>Mycenaceae</taxon>
        <taxon>Mycena</taxon>
    </lineage>
</organism>
<evidence type="ECO:0000313" key="3">
    <source>
        <dbReference type="Proteomes" id="UP001218188"/>
    </source>
</evidence>
<keyword evidence="3" id="KW-1185">Reference proteome</keyword>
<reference evidence="2" key="1">
    <citation type="submission" date="2023-03" db="EMBL/GenBank/DDBJ databases">
        <title>Massive genome expansion in bonnet fungi (Mycena s.s.) driven by repeated elements and novel gene families across ecological guilds.</title>
        <authorList>
            <consortium name="Lawrence Berkeley National Laboratory"/>
            <person name="Harder C.B."/>
            <person name="Miyauchi S."/>
            <person name="Viragh M."/>
            <person name="Kuo A."/>
            <person name="Thoen E."/>
            <person name="Andreopoulos B."/>
            <person name="Lu D."/>
            <person name="Skrede I."/>
            <person name="Drula E."/>
            <person name="Henrissat B."/>
            <person name="Morin E."/>
            <person name="Kohler A."/>
            <person name="Barry K."/>
            <person name="LaButti K."/>
            <person name="Morin E."/>
            <person name="Salamov A."/>
            <person name="Lipzen A."/>
            <person name="Mereny Z."/>
            <person name="Hegedus B."/>
            <person name="Baldrian P."/>
            <person name="Stursova M."/>
            <person name="Weitz H."/>
            <person name="Taylor A."/>
            <person name="Grigoriev I.V."/>
            <person name="Nagy L.G."/>
            <person name="Martin F."/>
            <person name="Kauserud H."/>
        </authorList>
    </citation>
    <scope>NUCLEOTIDE SEQUENCE</scope>
    <source>
        <strain evidence="2">CBHHK200</strain>
    </source>
</reference>
<protein>
    <submittedName>
        <fullName evidence="2">Uncharacterized protein</fullName>
    </submittedName>
</protein>
<feature type="region of interest" description="Disordered" evidence="1">
    <location>
        <begin position="153"/>
        <end position="175"/>
    </location>
</feature>
<feature type="compositionally biased region" description="Acidic residues" evidence="1">
    <location>
        <begin position="106"/>
        <end position="122"/>
    </location>
</feature>
<proteinExistence type="predicted"/>
<feature type="region of interest" description="Disordered" evidence="1">
    <location>
        <begin position="1"/>
        <end position="24"/>
    </location>
</feature>
<evidence type="ECO:0000256" key="1">
    <source>
        <dbReference type="SAM" id="MobiDB-lite"/>
    </source>
</evidence>
<sequence>MGKRKKVSEAQRAAMSRYRERNKAELQCKARERMAKRRAELKKSEEAWVTYTAKAREDAARYRSANAEALALDQAARRAKRSIEKFGFPAWHDGYLKRHPKPPPVLEEDLPEWPESSSESETDAPAAIPPPPPESASYDEHLNYFLDYLDPTAAPDYVPKPGQQPFFQRGKQRWD</sequence>
<comment type="caution">
    <text evidence="2">The sequence shown here is derived from an EMBL/GenBank/DDBJ whole genome shotgun (WGS) entry which is preliminary data.</text>
</comment>
<accession>A0AAD6X9L0</accession>
<name>A0AAD6X9L0_9AGAR</name>
<gene>
    <name evidence="2" type="ORF">C8F04DRAFT_1176800</name>
</gene>
<dbReference type="EMBL" id="JARJCM010000015">
    <property type="protein sequence ID" value="KAJ7041707.1"/>
    <property type="molecule type" value="Genomic_DNA"/>
</dbReference>
<feature type="region of interest" description="Disordered" evidence="1">
    <location>
        <begin position="94"/>
        <end position="140"/>
    </location>
</feature>
<dbReference type="AlphaFoldDB" id="A0AAD6X9L0"/>